<reference evidence="2" key="1">
    <citation type="submission" date="2021-10" db="EMBL/GenBank/DDBJ databases">
        <title>De novo Genome Assembly of Clathrus columnatus (Basidiomycota, Fungi) Using Illumina and Nanopore Sequence Data.</title>
        <authorList>
            <person name="Ogiso-Tanaka E."/>
            <person name="Itagaki H."/>
            <person name="Hosoya T."/>
            <person name="Hosaka K."/>
        </authorList>
    </citation>
    <scope>NUCLEOTIDE SEQUENCE</scope>
    <source>
        <strain evidence="2">MO-923</strain>
    </source>
</reference>
<proteinExistence type="predicted"/>
<accession>A0AAV5AG95</accession>
<keyword evidence="3" id="KW-1185">Reference proteome</keyword>
<evidence type="ECO:0008006" key="4">
    <source>
        <dbReference type="Google" id="ProtNLM"/>
    </source>
</evidence>
<dbReference type="PANTHER" id="PTHR48045">
    <property type="entry name" value="UDP-GLYCOSYLTRANSFERASE 72B1"/>
    <property type="match status" value="1"/>
</dbReference>
<dbReference type="PANTHER" id="PTHR48045:SF34">
    <property type="entry name" value="ISOFLAVONE 7-O-GLUCOSYLTRANSFERASE 1-LIKE"/>
    <property type="match status" value="1"/>
</dbReference>
<dbReference type="InterPro" id="IPR002213">
    <property type="entry name" value="UDP_glucos_trans"/>
</dbReference>
<dbReference type="Pfam" id="PF00201">
    <property type="entry name" value="UDPGT"/>
    <property type="match status" value="1"/>
</dbReference>
<gene>
    <name evidence="2" type="ORF">Clacol_006916</name>
</gene>
<dbReference type="GO" id="GO:0008194">
    <property type="term" value="F:UDP-glycosyltransferase activity"/>
    <property type="evidence" value="ECO:0007669"/>
    <property type="project" value="InterPro"/>
</dbReference>
<dbReference type="AlphaFoldDB" id="A0AAV5AG95"/>
<dbReference type="EMBL" id="BPWL01000007">
    <property type="protein sequence ID" value="GJJ12672.1"/>
    <property type="molecule type" value="Genomic_DNA"/>
</dbReference>
<protein>
    <recommendedName>
        <fullName evidence="4">UDP-Glycosyltransferase/glycogen phosphorylase</fullName>
    </recommendedName>
</protein>
<keyword evidence="1" id="KW-0808">Transferase</keyword>
<evidence type="ECO:0000256" key="1">
    <source>
        <dbReference type="ARBA" id="ARBA00022679"/>
    </source>
</evidence>
<evidence type="ECO:0000313" key="3">
    <source>
        <dbReference type="Proteomes" id="UP001050691"/>
    </source>
</evidence>
<comment type="caution">
    <text evidence="2">The sequence shown here is derived from an EMBL/GenBank/DDBJ whole genome shotgun (WGS) entry which is preliminary data.</text>
</comment>
<dbReference type="CDD" id="cd03784">
    <property type="entry name" value="GT1_Gtf-like"/>
    <property type="match status" value="1"/>
</dbReference>
<evidence type="ECO:0000313" key="2">
    <source>
        <dbReference type="EMBL" id="GJJ12672.1"/>
    </source>
</evidence>
<dbReference type="SUPFAM" id="SSF53756">
    <property type="entry name" value="UDP-Glycosyltransferase/glycogen phosphorylase"/>
    <property type="match status" value="1"/>
</dbReference>
<name>A0AAV5AG95_9AGAM</name>
<sequence>MGGEGKAPFNLVPIFLAGFESFYTSLHTLVPIVCTTGLVHKFERAPDVVISDIFLVDVLHMVRKVSKRRVPVLSWNPANLGPLMRLIGPEELGGIGDIRAKAVESAERTGKDYKEAEIEIFHPQKGEVVKGPGMPPMYDYEYHPNASVGGIVEIQISLHKSAFMMLHGCDGMVCASSLAFESEACKATKEWLAKTNRPVYVVGPLLPDSVLLDGTSDLHLSTNDLATIAFLDRVYETSGLHSLLYISFGTMFWPPNNLIWRVIEIILDRDIPLLLAYDELRLGKMPEHIAKKFKTSNKVLTSAWTPQQDILCHQATGWFLTHCGQNSILEAIVQGVPLIAWPIDAEQPPNAAYITLTLSIAYELLEGRSGLGLKPMHRGITPRGTLEALEEEVQVILDKAYGEDGKVKRENIRILRDKMREDLREGGQSVAELENFIRDYMDVAENS</sequence>
<dbReference type="Gene3D" id="3.40.50.2000">
    <property type="entry name" value="Glycogen Phosphorylase B"/>
    <property type="match status" value="2"/>
</dbReference>
<organism evidence="2 3">
    <name type="scientific">Clathrus columnatus</name>
    <dbReference type="NCBI Taxonomy" id="1419009"/>
    <lineage>
        <taxon>Eukaryota</taxon>
        <taxon>Fungi</taxon>
        <taxon>Dikarya</taxon>
        <taxon>Basidiomycota</taxon>
        <taxon>Agaricomycotina</taxon>
        <taxon>Agaricomycetes</taxon>
        <taxon>Phallomycetidae</taxon>
        <taxon>Phallales</taxon>
        <taxon>Clathraceae</taxon>
        <taxon>Clathrus</taxon>
    </lineage>
</organism>
<dbReference type="Proteomes" id="UP001050691">
    <property type="component" value="Unassembled WGS sequence"/>
</dbReference>